<dbReference type="Gene3D" id="1.10.287.130">
    <property type="match status" value="1"/>
</dbReference>
<keyword evidence="8" id="KW-0812">Transmembrane</keyword>
<dbReference type="Pfam" id="PF00072">
    <property type="entry name" value="Response_reg"/>
    <property type="match status" value="1"/>
</dbReference>
<name>A0A239F9X5_9BURK</name>
<protein>
    <recommendedName>
        <fullName evidence="3">histidine kinase</fullName>
        <ecNumber evidence="3">2.7.13.3</ecNumber>
    </recommendedName>
</protein>
<keyword evidence="8" id="KW-0472">Membrane</keyword>
<dbReference type="PROSITE" id="PS50109">
    <property type="entry name" value="HIS_KIN"/>
    <property type="match status" value="1"/>
</dbReference>
<evidence type="ECO:0000256" key="1">
    <source>
        <dbReference type="ARBA" id="ARBA00000085"/>
    </source>
</evidence>
<accession>A0A239F9X5</accession>
<dbReference type="InterPro" id="IPR003661">
    <property type="entry name" value="HisK_dim/P_dom"/>
</dbReference>
<dbReference type="SMART" id="SM00388">
    <property type="entry name" value="HisKA"/>
    <property type="match status" value="1"/>
</dbReference>
<evidence type="ECO:0000313" key="11">
    <source>
        <dbReference type="EMBL" id="SNS53298.1"/>
    </source>
</evidence>
<dbReference type="SMART" id="SM00387">
    <property type="entry name" value="HATPase_c"/>
    <property type="match status" value="1"/>
</dbReference>
<keyword evidence="8" id="KW-1133">Transmembrane helix</keyword>
<feature type="domain" description="Response regulatory" evidence="10">
    <location>
        <begin position="627"/>
        <end position="743"/>
    </location>
</feature>
<keyword evidence="5" id="KW-0808">Transferase</keyword>
<dbReference type="SMART" id="SM00448">
    <property type="entry name" value="REC"/>
    <property type="match status" value="1"/>
</dbReference>
<feature type="transmembrane region" description="Helical" evidence="8">
    <location>
        <begin position="17"/>
        <end position="41"/>
    </location>
</feature>
<dbReference type="Pfam" id="PF02518">
    <property type="entry name" value="HATPase_c"/>
    <property type="match status" value="1"/>
</dbReference>
<dbReference type="InterPro" id="IPR005467">
    <property type="entry name" value="His_kinase_dom"/>
</dbReference>
<dbReference type="Pfam" id="PF00512">
    <property type="entry name" value="HisKA"/>
    <property type="match status" value="1"/>
</dbReference>
<evidence type="ECO:0000256" key="8">
    <source>
        <dbReference type="SAM" id="Phobius"/>
    </source>
</evidence>
<dbReference type="GO" id="GO:0005886">
    <property type="term" value="C:plasma membrane"/>
    <property type="evidence" value="ECO:0007669"/>
    <property type="project" value="UniProtKB-SubCell"/>
</dbReference>
<dbReference type="PANTHER" id="PTHR43547:SF2">
    <property type="entry name" value="HYBRID SIGNAL TRANSDUCTION HISTIDINE KINASE C"/>
    <property type="match status" value="1"/>
</dbReference>
<dbReference type="PROSITE" id="PS50110">
    <property type="entry name" value="RESPONSE_REGULATORY"/>
    <property type="match status" value="1"/>
</dbReference>
<evidence type="ECO:0000256" key="3">
    <source>
        <dbReference type="ARBA" id="ARBA00012438"/>
    </source>
</evidence>
<dbReference type="InterPro" id="IPR036097">
    <property type="entry name" value="HisK_dim/P_sf"/>
</dbReference>
<feature type="modified residue" description="4-aspartylphosphate" evidence="7">
    <location>
        <position position="676"/>
    </location>
</feature>
<dbReference type="PRINTS" id="PR00344">
    <property type="entry name" value="BCTRLSENSOR"/>
</dbReference>
<evidence type="ECO:0000256" key="7">
    <source>
        <dbReference type="PROSITE-ProRule" id="PRU00169"/>
    </source>
</evidence>
<dbReference type="Gene3D" id="3.30.565.10">
    <property type="entry name" value="Histidine kinase-like ATPase, C-terminal domain"/>
    <property type="match status" value="1"/>
</dbReference>
<dbReference type="PANTHER" id="PTHR43547">
    <property type="entry name" value="TWO-COMPONENT HISTIDINE KINASE"/>
    <property type="match status" value="1"/>
</dbReference>
<dbReference type="InterPro" id="IPR003594">
    <property type="entry name" value="HATPase_dom"/>
</dbReference>
<evidence type="ECO:0000256" key="5">
    <source>
        <dbReference type="ARBA" id="ARBA00022679"/>
    </source>
</evidence>
<dbReference type="AlphaFoldDB" id="A0A239F9X5"/>
<evidence type="ECO:0000259" key="10">
    <source>
        <dbReference type="PROSITE" id="PS50110"/>
    </source>
</evidence>
<proteinExistence type="predicted"/>
<dbReference type="EMBL" id="FZOT01000003">
    <property type="protein sequence ID" value="SNS53298.1"/>
    <property type="molecule type" value="Genomic_DNA"/>
</dbReference>
<dbReference type="SUPFAM" id="SSF55874">
    <property type="entry name" value="ATPase domain of HSP90 chaperone/DNA topoisomerase II/histidine kinase"/>
    <property type="match status" value="1"/>
</dbReference>
<keyword evidence="12" id="KW-1185">Reference proteome</keyword>
<dbReference type="CDD" id="cd00082">
    <property type="entry name" value="HisKA"/>
    <property type="match status" value="1"/>
</dbReference>
<keyword evidence="4 7" id="KW-0597">Phosphoprotein</keyword>
<evidence type="ECO:0000256" key="4">
    <source>
        <dbReference type="ARBA" id="ARBA00022553"/>
    </source>
</evidence>
<dbReference type="InterPro" id="IPR001789">
    <property type="entry name" value="Sig_transdc_resp-reg_receiver"/>
</dbReference>
<dbReference type="InterPro" id="IPR004358">
    <property type="entry name" value="Sig_transdc_His_kin-like_C"/>
</dbReference>
<dbReference type="InterPro" id="IPR011006">
    <property type="entry name" value="CheY-like_superfamily"/>
</dbReference>
<comment type="catalytic activity">
    <reaction evidence="1">
        <text>ATP + protein L-histidine = ADP + protein N-phospho-L-histidine.</text>
        <dbReference type="EC" id="2.7.13.3"/>
    </reaction>
</comment>
<dbReference type="Proteomes" id="UP000198284">
    <property type="component" value="Unassembled WGS sequence"/>
</dbReference>
<evidence type="ECO:0000256" key="2">
    <source>
        <dbReference type="ARBA" id="ARBA00004429"/>
    </source>
</evidence>
<comment type="subcellular location">
    <subcellularLocation>
        <location evidence="2">Cell inner membrane</location>
        <topology evidence="2">Multi-pass membrane protein</topology>
    </subcellularLocation>
</comment>
<organism evidence="11 12">
    <name type="scientific">Noviherbaspirillum humi</name>
    <dbReference type="NCBI Taxonomy" id="1688639"/>
    <lineage>
        <taxon>Bacteria</taxon>
        <taxon>Pseudomonadati</taxon>
        <taxon>Pseudomonadota</taxon>
        <taxon>Betaproteobacteria</taxon>
        <taxon>Burkholderiales</taxon>
        <taxon>Oxalobacteraceae</taxon>
        <taxon>Noviherbaspirillum</taxon>
    </lineage>
</organism>
<evidence type="ECO:0000256" key="6">
    <source>
        <dbReference type="ARBA" id="ARBA00022777"/>
    </source>
</evidence>
<dbReference type="InterPro" id="IPR036890">
    <property type="entry name" value="HATPase_C_sf"/>
</dbReference>
<dbReference type="SUPFAM" id="SSF52172">
    <property type="entry name" value="CheY-like"/>
    <property type="match status" value="1"/>
</dbReference>
<evidence type="ECO:0000313" key="12">
    <source>
        <dbReference type="Proteomes" id="UP000198284"/>
    </source>
</evidence>
<keyword evidence="6 11" id="KW-0418">Kinase</keyword>
<sequence length="750" mass="80747">MDSPSSGNRFPMKLRSYLVWIATASAIPLIVFAGIALMQLLQKEREAFFKTMRETANAIALAIDGELASAQRTLEALSTSDHLAAGDVEKFKSQAQSLPLDSAQWLVLYDVSGRQLMNTYAPHGQQPPAPPLPNAQVTTRAERVQLVAQTGTVQVTGLNVGTVSKQYAIGIDVPVTIDGQVRYVLSQVFLASHFAEAVSQRGVSPTWVVGIFDRIGLSIVRTPQPEKFIGGQVRSELFEASRRAHADILRHQTRDGIEVYDAFTHTQMSGWTVAVGVPVEEVESAARRAVLLSALGLIAAIIAAALASVIFGRRLADSIAAAAEASGRLRQQGPITFRKAPVREVAQLQQALRNAAEVIQESEAARAALLGSERQARAQAEKQNRLKDDFLAMLGHELRNPLAAICAAIDVLGSEQASAAMRARAQDILQRQSRHLTRILDDLLDVNRILRGKVTLNRQRLNLSQSVLTAIQLLRASGRDGRHDIRHALQPVWVDADATRLEQIISNLLTNAVKYTPEGGLITVTVREEDGQALLAISDSGVGIAPDILPHVFDPFVQAKTSLDRAGGGIGLGLSIVRQLVQLHGGSVSADSPGPGQGSTFAVRLPLNHAGPQVDVRAAPVESAGWRVLLVDDNDDSRAMLAGMLSLSGCDVLEAANAKDGIFLARTNAFDVAVIDIGLPDIDGYELAHRLRGDEATRALRLIALTGYGQDADRERAIKAGFDRHLVKPAEARSLIENIHGLLQEDTRGA</sequence>
<feature type="transmembrane region" description="Helical" evidence="8">
    <location>
        <begin position="289"/>
        <end position="311"/>
    </location>
</feature>
<dbReference type="CDD" id="cd17580">
    <property type="entry name" value="REC_2_DhkD-like"/>
    <property type="match status" value="1"/>
</dbReference>
<gene>
    <name evidence="11" type="ORF">SAMN06265795_103242</name>
</gene>
<dbReference type="Gene3D" id="3.40.50.2300">
    <property type="match status" value="1"/>
</dbReference>
<evidence type="ECO:0000259" key="9">
    <source>
        <dbReference type="PROSITE" id="PS50109"/>
    </source>
</evidence>
<reference evidence="11 12" key="1">
    <citation type="submission" date="2017-06" db="EMBL/GenBank/DDBJ databases">
        <authorList>
            <person name="Kim H.J."/>
            <person name="Triplett B.A."/>
        </authorList>
    </citation>
    <scope>NUCLEOTIDE SEQUENCE [LARGE SCALE GENOMIC DNA]</scope>
    <source>
        <strain evidence="11 12">U15</strain>
    </source>
</reference>
<feature type="domain" description="Histidine kinase" evidence="9">
    <location>
        <begin position="393"/>
        <end position="609"/>
    </location>
</feature>
<dbReference type="SUPFAM" id="SSF47384">
    <property type="entry name" value="Homodimeric domain of signal transducing histidine kinase"/>
    <property type="match status" value="1"/>
</dbReference>
<dbReference type="FunFam" id="3.30.565.10:FF:000006">
    <property type="entry name" value="Sensor histidine kinase WalK"/>
    <property type="match status" value="1"/>
</dbReference>
<dbReference type="GO" id="GO:0000155">
    <property type="term" value="F:phosphorelay sensor kinase activity"/>
    <property type="evidence" value="ECO:0007669"/>
    <property type="project" value="InterPro"/>
</dbReference>
<dbReference type="EC" id="2.7.13.3" evidence="3"/>